<feature type="binding site" evidence="8">
    <location>
        <begin position="184"/>
        <end position="185"/>
    </location>
    <ligand>
        <name>substrate</name>
    </ligand>
</feature>
<evidence type="ECO:0000313" key="10">
    <source>
        <dbReference type="Proteomes" id="UP000001919"/>
    </source>
</evidence>
<feature type="binding site" evidence="8">
    <location>
        <begin position="42"/>
        <end position="43"/>
    </location>
    <ligand>
        <name>substrate</name>
    </ligand>
</feature>
<dbReference type="GO" id="GO:0008360">
    <property type="term" value="P:regulation of cell shape"/>
    <property type="evidence" value="ECO:0007669"/>
    <property type="project" value="UniProtKB-KW"/>
</dbReference>
<feature type="active site" description="Proton donor/acceptor" evidence="8">
    <location>
        <position position="183"/>
    </location>
</feature>
<accession>C7ME08</accession>
<dbReference type="Pfam" id="PF01177">
    <property type="entry name" value="Asp_Glu_race"/>
    <property type="match status" value="1"/>
</dbReference>
<dbReference type="PROSITE" id="PS00923">
    <property type="entry name" value="ASP_GLU_RACEMASE_1"/>
    <property type="match status" value="1"/>
</dbReference>
<dbReference type="eggNOG" id="COG0796">
    <property type="taxonomic scope" value="Bacteria"/>
</dbReference>
<dbReference type="InterPro" id="IPR015942">
    <property type="entry name" value="Asp/Glu/hydantoin_racemase"/>
</dbReference>
<evidence type="ECO:0000256" key="6">
    <source>
        <dbReference type="ARBA" id="ARBA00023316"/>
    </source>
</evidence>
<dbReference type="EC" id="5.1.1.3" evidence="2 8"/>
<sequence length="270" mass="29024">MNNAPIGIFDSGVGGLTVARAVLDQLPQEELVYIGDTAHGPYGPRPIAEVRSLALEIMDELVGHGVKMLVIACNTASAAVLRDARERYDVPVIEVIQPAVRRAVAATRNRRVGVIATEGTVTSRAYEDAFAAAPDLTLTAQACPRFVEFVENGVVSGREVVEMAEEYLAPVREAEVDTLVLGCTHYPMLAGPISYVMGPDVTLVSSAEETALDVYSQLQATEQLRETQRPPRHVFSQTAFGTGSENFARLSRRFLGPTLETTASLPAVLA</sequence>
<dbReference type="PATRIC" id="fig|446465.5.peg.1991"/>
<dbReference type="HOGENOM" id="CLU_052344_0_1_11"/>
<dbReference type="InterPro" id="IPR001920">
    <property type="entry name" value="Asp/Glu_race"/>
</dbReference>
<evidence type="ECO:0000256" key="7">
    <source>
        <dbReference type="ARBA" id="ARBA00070053"/>
    </source>
</evidence>
<evidence type="ECO:0000256" key="1">
    <source>
        <dbReference type="ARBA" id="ARBA00001602"/>
    </source>
</evidence>
<proteinExistence type="inferred from homology"/>
<dbReference type="Proteomes" id="UP000001919">
    <property type="component" value="Chromosome"/>
</dbReference>
<comment type="function">
    <text evidence="8">Provides the (R)-glutamate required for cell wall biosynthesis.</text>
</comment>
<dbReference type="GO" id="GO:0009252">
    <property type="term" value="P:peptidoglycan biosynthetic process"/>
    <property type="evidence" value="ECO:0007669"/>
    <property type="project" value="UniProtKB-UniRule"/>
</dbReference>
<evidence type="ECO:0000256" key="4">
    <source>
        <dbReference type="ARBA" id="ARBA00022984"/>
    </source>
</evidence>
<dbReference type="PANTHER" id="PTHR21198">
    <property type="entry name" value="GLUTAMATE RACEMASE"/>
    <property type="match status" value="1"/>
</dbReference>
<evidence type="ECO:0000256" key="8">
    <source>
        <dbReference type="HAMAP-Rule" id="MF_00258"/>
    </source>
</evidence>
<dbReference type="STRING" id="446465.Bfae_20070"/>
<dbReference type="OrthoDB" id="9801055at2"/>
<reference evidence="9 10" key="1">
    <citation type="journal article" date="2009" name="Stand. Genomic Sci.">
        <title>Complete genome sequence of Brachybacterium faecium type strain (Schefferle 6-10).</title>
        <authorList>
            <person name="Lapidus A."/>
            <person name="Pukall R."/>
            <person name="Labuttii K."/>
            <person name="Copeland A."/>
            <person name="Del Rio T.G."/>
            <person name="Nolan M."/>
            <person name="Chen F."/>
            <person name="Lucas S."/>
            <person name="Tice H."/>
            <person name="Cheng J.F."/>
            <person name="Bruce D."/>
            <person name="Goodwin L."/>
            <person name="Pitluck S."/>
            <person name="Rohde M."/>
            <person name="Goker M."/>
            <person name="Pati A."/>
            <person name="Ivanova N."/>
            <person name="Mavrommatis K."/>
            <person name="Chen A."/>
            <person name="Palaniappan K."/>
            <person name="D'haeseleer P."/>
            <person name="Chain P."/>
            <person name="Bristow J."/>
            <person name="Eisen J.A."/>
            <person name="Markowitz V."/>
            <person name="Hugenholtz P."/>
            <person name="Kyrpides N.C."/>
            <person name="Klenk H.P."/>
        </authorList>
    </citation>
    <scope>NUCLEOTIDE SEQUENCE [LARGE SCALE GENOMIC DNA]</scope>
    <source>
        <strain evidence="10">ATCC 43885 / DSM 4810 / JCM 11609 / LMG 19847 / NBRC 14762 / NCIMB 9860 / 6-10</strain>
    </source>
</reference>
<comment type="catalytic activity">
    <reaction evidence="1 8">
        <text>L-glutamate = D-glutamate</text>
        <dbReference type="Rhea" id="RHEA:12813"/>
        <dbReference type="ChEBI" id="CHEBI:29985"/>
        <dbReference type="ChEBI" id="CHEBI:29986"/>
        <dbReference type="EC" id="5.1.1.3"/>
    </reaction>
</comment>
<dbReference type="PROSITE" id="PS00924">
    <property type="entry name" value="ASP_GLU_RACEMASE_2"/>
    <property type="match status" value="1"/>
</dbReference>
<dbReference type="GO" id="GO:0071555">
    <property type="term" value="P:cell wall organization"/>
    <property type="evidence" value="ECO:0007669"/>
    <property type="project" value="UniProtKB-KW"/>
</dbReference>
<dbReference type="Gene3D" id="3.40.50.1860">
    <property type="match status" value="2"/>
</dbReference>
<dbReference type="InterPro" id="IPR033134">
    <property type="entry name" value="Asp/Glu_racemase_AS_2"/>
</dbReference>
<comment type="pathway">
    <text evidence="8">Cell wall biogenesis; peptidoglycan biosynthesis.</text>
</comment>
<keyword evidence="4 8" id="KW-0573">Peptidoglycan synthesis</keyword>
<evidence type="ECO:0000313" key="9">
    <source>
        <dbReference type="EMBL" id="ACU85815.1"/>
    </source>
</evidence>
<evidence type="ECO:0000256" key="2">
    <source>
        <dbReference type="ARBA" id="ARBA00013090"/>
    </source>
</evidence>
<evidence type="ECO:0000256" key="5">
    <source>
        <dbReference type="ARBA" id="ARBA00023235"/>
    </source>
</evidence>
<feature type="binding site" evidence="8">
    <location>
        <begin position="10"/>
        <end position="11"/>
    </location>
    <ligand>
        <name>substrate</name>
    </ligand>
</feature>
<evidence type="ECO:0000256" key="3">
    <source>
        <dbReference type="ARBA" id="ARBA00022960"/>
    </source>
</evidence>
<dbReference type="InterPro" id="IPR004391">
    <property type="entry name" value="Glu_race"/>
</dbReference>
<dbReference type="NCBIfam" id="TIGR00067">
    <property type="entry name" value="glut_race"/>
    <property type="match status" value="1"/>
</dbReference>
<keyword evidence="10" id="KW-1185">Reference proteome</keyword>
<dbReference type="PANTHER" id="PTHR21198:SF2">
    <property type="entry name" value="GLUTAMATE RACEMASE"/>
    <property type="match status" value="1"/>
</dbReference>
<keyword evidence="6 8" id="KW-0961">Cell wall biogenesis/degradation</keyword>
<dbReference type="InterPro" id="IPR018187">
    <property type="entry name" value="Asp/Glu_racemase_AS_1"/>
</dbReference>
<name>C7ME08_BRAFD</name>
<feature type="binding site" evidence="8">
    <location>
        <begin position="74"/>
        <end position="75"/>
    </location>
    <ligand>
        <name>substrate</name>
    </ligand>
</feature>
<dbReference type="KEGG" id="bfa:Bfae_20070"/>
<dbReference type="AlphaFoldDB" id="C7ME08"/>
<comment type="similarity">
    <text evidence="8">Belongs to the aspartate/glutamate racemases family.</text>
</comment>
<gene>
    <name evidence="8" type="primary">murI</name>
    <name evidence="9" type="ordered locus">Bfae_20070</name>
</gene>
<keyword evidence="5 8" id="KW-0413">Isomerase</keyword>
<dbReference type="UniPathway" id="UPA00219"/>
<feature type="active site" description="Proton donor/acceptor" evidence="8">
    <location>
        <position position="73"/>
    </location>
</feature>
<dbReference type="HAMAP" id="MF_00258">
    <property type="entry name" value="Glu_racemase"/>
    <property type="match status" value="1"/>
</dbReference>
<dbReference type="FunFam" id="3.40.50.1860:FF:000002">
    <property type="entry name" value="Glutamate racemase"/>
    <property type="match status" value="1"/>
</dbReference>
<organism evidence="9 10">
    <name type="scientific">Brachybacterium faecium (strain ATCC 43885 / DSM 4810 / JCM 11609 / LMG 19847 / NBRC 14762 / NCIMB 9860 / 6-10)</name>
    <dbReference type="NCBI Taxonomy" id="446465"/>
    <lineage>
        <taxon>Bacteria</taxon>
        <taxon>Bacillati</taxon>
        <taxon>Actinomycetota</taxon>
        <taxon>Actinomycetes</taxon>
        <taxon>Micrococcales</taxon>
        <taxon>Dermabacteraceae</taxon>
        <taxon>Brachybacterium</taxon>
    </lineage>
</organism>
<dbReference type="GO" id="GO:0008881">
    <property type="term" value="F:glutamate racemase activity"/>
    <property type="evidence" value="ECO:0007669"/>
    <property type="project" value="UniProtKB-UniRule"/>
</dbReference>
<dbReference type="EMBL" id="CP001643">
    <property type="protein sequence ID" value="ACU85815.1"/>
    <property type="molecule type" value="Genomic_DNA"/>
</dbReference>
<dbReference type="SUPFAM" id="SSF53681">
    <property type="entry name" value="Aspartate/glutamate racemase"/>
    <property type="match status" value="2"/>
</dbReference>
<protein>
    <recommendedName>
        <fullName evidence="7 8">Glutamate racemase</fullName>
        <ecNumber evidence="2 8">5.1.1.3</ecNumber>
    </recommendedName>
</protein>
<keyword evidence="3 8" id="KW-0133">Cell shape</keyword>